<dbReference type="GO" id="GO:0015109">
    <property type="term" value="F:chromate transmembrane transporter activity"/>
    <property type="evidence" value="ECO:0007669"/>
    <property type="project" value="InterPro"/>
</dbReference>
<feature type="transmembrane region" description="Helical" evidence="7">
    <location>
        <begin position="337"/>
        <end position="354"/>
    </location>
</feature>
<dbReference type="InterPro" id="IPR014047">
    <property type="entry name" value="Chr_Tranpt_l_chain"/>
</dbReference>
<evidence type="ECO:0000256" key="1">
    <source>
        <dbReference type="ARBA" id="ARBA00004651"/>
    </source>
</evidence>
<evidence type="ECO:0000256" key="5">
    <source>
        <dbReference type="ARBA" id="ARBA00022989"/>
    </source>
</evidence>
<protein>
    <submittedName>
        <fullName evidence="8">Chromate efflux transporter</fullName>
    </submittedName>
</protein>
<evidence type="ECO:0000256" key="4">
    <source>
        <dbReference type="ARBA" id="ARBA00022692"/>
    </source>
</evidence>
<evidence type="ECO:0000256" key="6">
    <source>
        <dbReference type="ARBA" id="ARBA00023136"/>
    </source>
</evidence>
<comment type="caution">
    <text evidence="8">The sequence shown here is derived from an EMBL/GenBank/DDBJ whole genome shotgun (WGS) entry which is preliminary data.</text>
</comment>
<evidence type="ECO:0000256" key="7">
    <source>
        <dbReference type="SAM" id="Phobius"/>
    </source>
</evidence>
<comment type="similarity">
    <text evidence="2">Belongs to the chromate ion transporter (CHR) (TC 2.A.51) family.</text>
</comment>
<dbReference type="NCBIfam" id="TIGR00937">
    <property type="entry name" value="2A51"/>
    <property type="match status" value="1"/>
</dbReference>
<evidence type="ECO:0000256" key="3">
    <source>
        <dbReference type="ARBA" id="ARBA00022475"/>
    </source>
</evidence>
<dbReference type="EMBL" id="QXQA01000018">
    <property type="protein sequence ID" value="RIX49421.1"/>
    <property type="molecule type" value="Genomic_DNA"/>
</dbReference>
<feature type="transmembrane region" description="Helical" evidence="7">
    <location>
        <begin position="204"/>
        <end position="226"/>
    </location>
</feature>
<dbReference type="GO" id="GO:0005886">
    <property type="term" value="C:plasma membrane"/>
    <property type="evidence" value="ECO:0007669"/>
    <property type="project" value="UniProtKB-SubCell"/>
</dbReference>
<proteinExistence type="inferred from homology"/>
<keyword evidence="5 7" id="KW-1133">Transmembrane helix</keyword>
<keyword evidence="6 7" id="KW-0472">Membrane</keyword>
<dbReference type="PANTHER" id="PTHR33567:SF3">
    <property type="entry name" value="CHROMATE ION TRANSPORTER (EUROFUNG)"/>
    <property type="match status" value="1"/>
</dbReference>
<dbReference type="PIRSF" id="PIRSF004810">
    <property type="entry name" value="ChrA"/>
    <property type="match status" value="1"/>
</dbReference>
<keyword evidence="3" id="KW-1003">Cell membrane</keyword>
<evidence type="ECO:0000313" key="9">
    <source>
        <dbReference type="Proteomes" id="UP000266482"/>
    </source>
</evidence>
<reference evidence="8 9" key="1">
    <citation type="submission" date="2018-09" db="EMBL/GenBank/DDBJ databases">
        <title>Paenibacillus aracenensis nov. sp. isolated from a cave in southern Spain.</title>
        <authorList>
            <person name="Jurado V."/>
            <person name="Gutierrez-Patricio S."/>
            <person name="Gonzalez-Pimentel J.L."/>
            <person name="Miller A.Z."/>
            <person name="Laiz L."/>
            <person name="Saiz-Jimenez C."/>
        </authorList>
    </citation>
    <scope>NUCLEOTIDE SEQUENCE [LARGE SCALE GENOMIC DNA]</scope>
    <source>
        <strain evidence="8 9">DSM 22867</strain>
    </source>
</reference>
<evidence type="ECO:0000313" key="8">
    <source>
        <dbReference type="EMBL" id="RIX49421.1"/>
    </source>
</evidence>
<accession>A0A3A1UX04</accession>
<keyword evidence="9" id="KW-1185">Reference proteome</keyword>
<name>A0A3A1UX04_9BACL</name>
<evidence type="ECO:0000256" key="2">
    <source>
        <dbReference type="ARBA" id="ARBA00005262"/>
    </source>
</evidence>
<feature type="transmembrane region" description="Helical" evidence="7">
    <location>
        <begin position="301"/>
        <end position="325"/>
    </location>
</feature>
<feature type="transmembrane region" description="Helical" evidence="7">
    <location>
        <begin position="84"/>
        <end position="107"/>
    </location>
</feature>
<sequence length="401" mass="42737">MGGCAALRSKAAIWFEIWWVATKLGLTSFGGPTAHLAYFHEDYVKRRKWLDERRYADLMALCQFLPGPASSQTGIGIGLMRGGLLGGMLAFLGFTWPSAVALGVFAWLMEGIDVSQAGWLHGLKLVAVAIVAHAIWGMGQKLTPDRGRMSIAIAAAAISLLWESVYSQIVVIVAAGLLGLWIYRKHEKTTDPALLQSGEADGTISRKTGIACLAIFAALLILLPLLRESHALLAMADSFYRTGSLVFGGGHVVLPLLEQEVVGAGWVSEEQFLAGYGAAQAVPGPLFTFASFLGAAAYGPLGFFIATAAIFLPAYLLVAGALPFWHRLRNVPRMQNALAAINAAVVGILLAAFYDPIWTSAVAAPLDFSIALFLFVLLAFWKLPPWIIVLIGAAAGTIAGL</sequence>
<dbReference type="AlphaFoldDB" id="A0A3A1UX04"/>
<feature type="transmembrane region" description="Helical" evidence="7">
    <location>
        <begin position="119"/>
        <end position="139"/>
    </location>
</feature>
<dbReference type="Proteomes" id="UP000266482">
    <property type="component" value="Unassembled WGS sequence"/>
</dbReference>
<dbReference type="OrthoDB" id="9788907at2"/>
<dbReference type="Pfam" id="PF02417">
    <property type="entry name" value="Chromate_transp"/>
    <property type="match status" value="2"/>
</dbReference>
<dbReference type="InterPro" id="IPR003370">
    <property type="entry name" value="Chromate_transpt"/>
</dbReference>
<organism evidence="8 9">
    <name type="scientific">Paenibacillus nanensis</name>
    <dbReference type="NCBI Taxonomy" id="393251"/>
    <lineage>
        <taxon>Bacteria</taxon>
        <taxon>Bacillati</taxon>
        <taxon>Bacillota</taxon>
        <taxon>Bacilli</taxon>
        <taxon>Bacillales</taxon>
        <taxon>Paenibacillaceae</taxon>
        <taxon>Paenibacillus</taxon>
    </lineage>
</organism>
<gene>
    <name evidence="8" type="primary">chrA</name>
    <name evidence="8" type="ORF">D3P08_22480</name>
</gene>
<feature type="transmembrane region" description="Helical" evidence="7">
    <location>
        <begin position="151"/>
        <end position="184"/>
    </location>
</feature>
<feature type="transmembrane region" description="Helical" evidence="7">
    <location>
        <begin position="360"/>
        <end position="381"/>
    </location>
</feature>
<comment type="subcellular location">
    <subcellularLocation>
        <location evidence="1">Cell membrane</location>
        <topology evidence="1">Multi-pass membrane protein</topology>
    </subcellularLocation>
</comment>
<keyword evidence="4 7" id="KW-0812">Transmembrane</keyword>
<dbReference type="PANTHER" id="PTHR33567">
    <property type="entry name" value="CHROMATE ION TRANSPORTER (EUROFUNG)"/>
    <property type="match status" value="1"/>
</dbReference>